<feature type="transmembrane region" description="Helical" evidence="1">
    <location>
        <begin position="376"/>
        <end position="398"/>
    </location>
</feature>
<dbReference type="PANTHER" id="PTHR45138">
    <property type="entry name" value="REGULATORY COMPONENTS OF SENSORY TRANSDUCTION SYSTEM"/>
    <property type="match status" value="1"/>
</dbReference>
<feature type="domain" description="GGDEF" evidence="2">
    <location>
        <begin position="443"/>
        <end position="575"/>
    </location>
</feature>
<feature type="transmembrane region" description="Helical" evidence="1">
    <location>
        <begin position="246"/>
        <end position="269"/>
    </location>
</feature>
<evidence type="ECO:0000313" key="4">
    <source>
        <dbReference type="Proteomes" id="UP001546774"/>
    </source>
</evidence>
<dbReference type="SMART" id="SM00267">
    <property type="entry name" value="GGDEF"/>
    <property type="match status" value="1"/>
</dbReference>
<dbReference type="InterPro" id="IPR011623">
    <property type="entry name" value="7TMR_DISM_rcpt_extracell_dom1"/>
</dbReference>
<dbReference type="InterPro" id="IPR043128">
    <property type="entry name" value="Rev_trsase/Diguanyl_cyclase"/>
</dbReference>
<evidence type="ECO:0000259" key="2">
    <source>
        <dbReference type="PROSITE" id="PS50887"/>
    </source>
</evidence>
<dbReference type="EMBL" id="JBBMFS010000004">
    <property type="protein sequence ID" value="MEQ2554660.1"/>
    <property type="molecule type" value="Genomic_DNA"/>
</dbReference>
<dbReference type="EC" id="2.7.7.65" evidence="3"/>
<dbReference type="GO" id="GO:0052621">
    <property type="term" value="F:diguanylate cyclase activity"/>
    <property type="evidence" value="ECO:0007669"/>
    <property type="project" value="UniProtKB-EC"/>
</dbReference>
<dbReference type="NCBIfam" id="TIGR00254">
    <property type="entry name" value="GGDEF"/>
    <property type="match status" value="1"/>
</dbReference>
<name>A0ABV1H4N0_9FIRM</name>
<feature type="transmembrane region" description="Helical" evidence="1">
    <location>
        <begin position="281"/>
        <end position="304"/>
    </location>
</feature>
<dbReference type="Gene3D" id="3.30.70.270">
    <property type="match status" value="1"/>
</dbReference>
<feature type="transmembrane region" description="Helical" evidence="1">
    <location>
        <begin position="215"/>
        <end position="234"/>
    </location>
</feature>
<dbReference type="CDD" id="cd01949">
    <property type="entry name" value="GGDEF"/>
    <property type="match status" value="1"/>
</dbReference>
<reference evidence="3" key="1">
    <citation type="submission" date="2024-03" db="EMBL/GenBank/DDBJ databases">
        <title>Human intestinal bacterial collection.</title>
        <authorList>
            <person name="Pauvert C."/>
            <person name="Hitch T.C.A."/>
            <person name="Clavel T."/>
        </authorList>
    </citation>
    <scope>NUCLEOTIDE SEQUENCE [LARGE SCALE GENOMIC DNA]</scope>
    <source>
        <strain evidence="3">CLA-AA-H89B</strain>
    </source>
</reference>
<protein>
    <submittedName>
        <fullName evidence="3">Diguanylate cyclase</fullName>
        <ecNumber evidence="3">2.7.7.65</ecNumber>
    </submittedName>
</protein>
<comment type="caution">
    <text evidence="3">The sequence shown here is derived from an EMBL/GenBank/DDBJ whole genome shotgun (WGS) entry which is preliminary data.</text>
</comment>
<sequence length="575" mass="66069">MKQIAWVKVIQNKYIKRCMSIVGIVIVLLGAMLLYHITGLRKNEYTKKEPLLLNWTVVSENQTDTDVDLNTFRFDNILTDKKTVYLSRTFVDKGQFQSPVLVVQTHNAALRVFVDGECIYSYGLERYDCGKMVGSGMHSIAMPKDGEQHELMLEFKANGDSYVTRMNDIYITDYATIYTDFLVTNRVTYALSVCLLFIGFVLLLLGMVMMLTRTWFTHLISLGIFSLMVGLWTMGKYNILQIYRVPIWLCTFIEYASMYIGPPSLLLFFRDYPKKADSRWITWMYYIIFWVDSGVTALLFVLHFSGVWHLPHMLRLEQAFVAIVCVYLIILMIACVRKGNRQSRLVICGVILFLLCIGAEWSGYMAGKYWGHEMSWTTGFSSLGTVILISILLLSLSWDIAGKMVDEKEQAVLYKMAYTDNLTGLYNRRFCEERLKSYCYNNIPFTIFNFDMNGLKATNDTHGHSSGDKLIKGFADILTKTFGDKGIVGRMGGDEFIVIVENIEELNCQEEIRHFQKIMSEANKAQSGYVYSTAYGYADSSEIVSDGEIRDVNMVYRLADNRMYENKKTCHDARK</sequence>
<dbReference type="PANTHER" id="PTHR45138:SF6">
    <property type="entry name" value="DIGUANYLATE CYCLASE DGCN"/>
    <property type="match status" value="1"/>
</dbReference>
<evidence type="ECO:0000256" key="1">
    <source>
        <dbReference type="SAM" id="Phobius"/>
    </source>
</evidence>
<dbReference type="InterPro" id="IPR050469">
    <property type="entry name" value="Diguanylate_Cyclase"/>
</dbReference>
<keyword evidence="1" id="KW-1133">Transmembrane helix</keyword>
<proteinExistence type="predicted"/>
<accession>A0ABV1H4N0</accession>
<feature type="transmembrane region" description="Helical" evidence="1">
    <location>
        <begin position="316"/>
        <end position="336"/>
    </location>
</feature>
<dbReference type="Proteomes" id="UP001546774">
    <property type="component" value="Unassembled WGS sequence"/>
</dbReference>
<keyword evidence="3" id="KW-0548">Nucleotidyltransferase</keyword>
<keyword evidence="1" id="KW-0472">Membrane</keyword>
<feature type="transmembrane region" description="Helical" evidence="1">
    <location>
        <begin position="345"/>
        <end position="364"/>
    </location>
</feature>
<dbReference type="Pfam" id="PF07695">
    <property type="entry name" value="7TMR-DISM_7TM"/>
    <property type="match status" value="1"/>
</dbReference>
<gene>
    <name evidence="3" type="ORF">WMO37_06440</name>
</gene>
<dbReference type="SUPFAM" id="SSF55073">
    <property type="entry name" value="Nucleotide cyclase"/>
    <property type="match status" value="1"/>
</dbReference>
<feature type="transmembrane region" description="Helical" evidence="1">
    <location>
        <begin position="187"/>
        <end position="208"/>
    </location>
</feature>
<keyword evidence="3" id="KW-0808">Transferase</keyword>
<dbReference type="InterPro" id="IPR000160">
    <property type="entry name" value="GGDEF_dom"/>
</dbReference>
<dbReference type="Pfam" id="PF00990">
    <property type="entry name" value="GGDEF"/>
    <property type="match status" value="1"/>
</dbReference>
<organism evidence="3 4">
    <name type="scientific">Lachnospira intestinalis</name>
    <dbReference type="NCBI Taxonomy" id="3133158"/>
    <lineage>
        <taxon>Bacteria</taxon>
        <taxon>Bacillati</taxon>
        <taxon>Bacillota</taxon>
        <taxon>Clostridia</taxon>
        <taxon>Lachnospirales</taxon>
        <taxon>Lachnospiraceae</taxon>
        <taxon>Lachnospira</taxon>
    </lineage>
</organism>
<feature type="transmembrane region" description="Helical" evidence="1">
    <location>
        <begin position="21"/>
        <end position="38"/>
    </location>
</feature>
<evidence type="ECO:0000313" key="3">
    <source>
        <dbReference type="EMBL" id="MEQ2554660.1"/>
    </source>
</evidence>
<dbReference type="InterPro" id="IPR029787">
    <property type="entry name" value="Nucleotide_cyclase"/>
</dbReference>
<keyword evidence="1" id="KW-0812">Transmembrane</keyword>
<dbReference type="PROSITE" id="PS50887">
    <property type="entry name" value="GGDEF"/>
    <property type="match status" value="1"/>
</dbReference>
<keyword evidence="4" id="KW-1185">Reference proteome</keyword>